<dbReference type="KEGG" id="asr:WL1483_2160"/>
<name>A0A0S2SIR6_9GAMM</name>
<sequence length="144" mass="14531">MGCVLTIDYPDGLCRTGGHTGATTGTIGHGQSGNGNAARGGAKTDGAWFARVLAGLAEDLTEGQTPLIDAGDQLPWSLFTGKKQGFIAGIDAGTTEGAFAMLKIEGGETAVPLNDDPFGTGSEAITATAAAGDEVAPWYCPWQG</sequence>
<reference evidence="2" key="1">
    <citation type="submission" date="2015-10" db="EMBL/GenBank/DDBJ databases">
        <title>Complete Genome Sequence of Aeromonas schubertii strain WL1483.</title>
        <authorList>
            <person name="Liu L."/>
        </authorList>
    </citation>
    <scope>NUCLEOTIDE SEQUENCE [LARGE SCALE GENOMIC DNA]</scope>
    <source>
        <strain evidence="2">WL1483</strain>
    </source>
</reference>
<evidence type="ECO:0000313" key="2">
    <source>
        <dbReference type="Proteomes" id="UP000058114"/>
    </source>
</evidence>
<evidence type="ECO:0000313" key="1">
    <source>
        <dbReference type="EMBL" id="ALP41579.1"/>
    </source>
</evidence>
<protein>
    <submittedName>
        <fullName evidence="1">Uncharacterized protein</fullName>
    </submittedName>
</protein>
<dbReference type="Proteomes" id="UP000058114">
    <property type="component" value="Chromosome"/>
</dbReference>
<dbReference type="EMBL" id="CP013067">
    <property type="protein sequence ID" value="ALP41579.1"/>
    <property type="molecule type" value="Genomic_DNA"/>
</dbReference>
<proteinExistence type="predicted"/>
<organism evidence="1 2">
    <name type="scientific">Aeromonas schubertii</name>
    <dbReference type="NCBI Taxonomy" id="652"/>
    <lineage>
        <taxon>Bacteria</taxon>
        <taxon>Pseudomonadati</taxon>
        <taxon>Pseudomonadota</taxon>
        <taxon>Gammaproteobacteria</taxon>
        <taxon>Aeromonadales</taxon>
        <taxon>Aeromonadaceae</taxon>
        <taxon>Aeromonas</taxon>
    </lineage>
</organism>
<reference evidence="1 2" key="2">
    <citation type="journal article" date="2016" name="Genome Announc.">
        <title>Complete Genome Sequence of the Highly Virulent Aeromonas schubertii Strain WL1483, Isolated from Diseased Snakehead Fish (Channa argus) in China.</title>
        <authorList>
            <person name="Liu L."/>
            <person name="Li N."/>
            <person name="Zhang D."/>
            <person name="Fu X."/>
            <person name="Shi C."/>
            <person name="Lin Q."/>
            <person name="Hao G."/>
        </authorList>
    </citation>
    <scope>NUCLEOTIDE SEQUENCE [LARGE SCALE GENOMIC DNA]</scope>
    <source>
        <strain evidence="1 2">WL1483</strain>
    </source>
</reference>
<dbReference type="AlphaFoldDB" id="A0A0S2SIR6"/>
<gene>
    <name evidence="1" type="ORF">WL1483_2160</name>
</gene>
<accession>A0A0S2SIR6</accession>